<dbReference type="AlphaFoldDB" id="A0A6J0MNW7"/>
<accession>A0A6J0MNW7</accession>
<dbReference type="RefSeq" id="XP_018474160.1">
    <property type="nucleotide sequence ID" value="XM_018618658.2"/>
</dbReference>
<evidence type="ECO:0000313" key="3">
    <source>
        <dbReference type="Proteomes" id="UP000504610"/>
    </source>
</evidence>
<dbReference type="RefSeq" id="XP_056857825.1">
    <property type="nucleotide sequence ID" value="XM_057001845.1"/>
</dbReference>
<evidence type="ECO:0000256" key="2">
    <source>
        <dbReference type="SAM" id="Phobius"/>
    </source>
</evidence>
<protein>
    <submittedName>
        <fullName evidence="4 5">Uncharacterized protein At4g04775-like</fullName>
    </submittedName>
</protein>
<sequence length="180" mass="20201">MGVDYSYTQPSQSDTFGGHAESSSDGETKDLIRRDQEELGNNSPQQVHYPPQPEVEFGIPQVCYCGGQPHLASSTSRIHPGRLFYTCANVDDGDCHVWKWWDVAIMEEMRARDMHTLELAQKVDSLTLMGDYVTEQKVANLELIVSELSKKSSSASKKFEMVVAVMFVVFVVIGMVIMFK</sequence>
<keyword evidence="2" id="KW-0472">Membrane</keyword>
<keyword evidence="2" id="KW-0812">Transmembrane</keyword>
<dbReference type="PANTHER" id="PTHR33248">
    <property type="entry name" value="ZINC ION-BINDING PROTEIN"/>
    <property type="match status" value="1"/>
</dbReference>
<evidence type="ECO:0000313" key="4">
    <source>
        <dbReference type="RefSeq" id="XP_018474160.1"/>
    </source>
</evidence>
<keyword evidence="2" id="KW-1133">Transmembrane helix</keyword>
<feature type="region of interest" description="Disordered" evidence="1">
    <location>
        <begin position="1"/>
        <end position="52"/>
    </location>
</feature>
<proteinExistence type="predicted"/>
<reference evidence="4 5" key="1">
    <citation type="submission" date="2025-04" db="UniProtKB">
        <authorList>
            <consortium name="RefSeq"/>
        </authorList>
    </citation>
    <scope>IDENTIFICATION</scope>
    <source>
        <tissue evidence="4 5">Leaf</tissue>
    </source>
</reference>
<dbReference type="GeneID" id="108845450"/>
<dbReference type="KEGG" id="rsz:130507132"/>
<evidence type="ECO:0000313" key="5">
    <source>
        <dbReference type="RefSeq" id="XP_056857825.1"/>
    </source>
</evidence>
<organism evidence="3 4">
    <name type="scientific">Raphanus sativus</name>
    <name type="common">Radish</name>
    <name type="synonym">Raphanus raphanistrum var. sativus</name>
    <dbReference type="NCBI Taxonomy" id="3726"/>
    <lineage>
        <taxon>Eukaryota</taxon>
        <taxon>Viridiplantae</taxon>
        <taxon>Streptophyta</taxon>
        <taxon>Embryophyta</taxon>
        <taxon>Tracheophyta</taxon>
        <taxon>Spermatophyta</taxon>
        <taxon>Magnoliopsida</taxon>
        <taxon>eudicotyledons</taxon>
        <taxon>Gunneridae</taxon>
        <taxon>Pentapetalae</taxon>
        <taxon>rosids</taxon>
        <taxon>malvids</taxon>
        <taxon>Brassicales</taxon>
        <taxon>Brassicaceae</taxon>
        <taxon>Brassiceae</taxon>
        <taxon>Raphanus</taxon>
    </lineage>
</organism>
<name>A0A6J0MNW7_RAPSA</name>
<feature type="transmembrane region" description="Helical" evidence="2">
    <location>
        <begin position="159"/>
        <end position="179"/>
    </location>
</feature>
<feature type="compositionally biased region" description="Polar residues" evidence="1">
    <location>
        <begin position="1"/>
        <end position="25"/>
    </location>
</feature>
<keyword evidence="3" id="KW-1185">Reference proteome</keyword>
<dbReference type="Proteomes" id="UP000504610">
    <property type="component" value="Unplaced"/>
</dbReference>
<dbReference type="KEGG" id="rsz:108845450"/>
<evidence type="ECO:0000256" key="1">
    <source>
        <dbReference type="SAM" id="MobiDB-lite"/>
    </source>
</evidence>
<gene>
    <name evidence="4" type="primary">LOC108845450</name>
    <name evidence="5" type="synonym">LOC130507132</name>
</gene>
<feature type="compositionally biased region" description="Basic and acidic residues" evidence="1">
    <location>
        <begin position="26"/>
        <end position="37"/>
    </location>
</feature>